<dbReference type="Gene3D" id="2.30.180.10">
    <property type="entry name" value="FAS1 domain"/>
    <property type="match status" value="2"/>
</dbReference>
<dbReference type="EMBL" id="CP072842">
    <property type="protein sequence ID" value="QTV05516.1"/>
    <property type="molecule type" value="Genomic_DNA"/>
</dbReference>
<evidence type="ECO:0000259" key="2">
    <source>
        <dbReference type="PROSITE" id="PS50213"/>
    </source>
</evidence>
<reference evidence="3 4" key="1">
    <citation type="journal article" date="2021" name="Int. J. Syst. Evol. Microbiol.">
        <title>Faecalibacter bovis sp. nov., isolated from cow faeces.</title>
        <authorList>
            <person name="Li F."/>
            <person name="Zhao W."/>
            <person name="Hong Q."/>
            <person name="Shao Q."/>
            <person name="Song J."/>
            <person name="Yang S."/>
        </authorList>
    </citation>
    <scope>NUCLEOTIDE SEQUENCE [LARGE SCALE GENOMIC DNA]</scope>
    <source>
        <strain evidence="3 4">ZY171143</strain>
    </source>
</reference>
<feature type="domain" description="FAS1" evidence="2">
    <location>
        <begin position="176"/>
        <end position="317"/>
    </location>
</feature>
<gene>
    <name evidence="3" type="ORF">J9309_12200</name>
</gene>
<dbReference type="InterPro" id="IPR036378">
    <property type="entry name" value="FAS1_dom_sf"/>
</dbReference>
<feature type="chain" id="PRO_5047427661" evidence="1">
    <location>
        <begin position="21"/>
        <end position="319"/>
    </location>
</feature>
<evidence type="ECO:0000313" key="3">
    <source>
        <dbReference type="EMBL" id="QTV05516.1"/>
    </source>
</evidence>
<dbReference type="Proteomes" id="UP000672011">
    <property type="component" value="Chromosome"/>
</dbReference>
<dbReference type="PANTHER" id="PTHR10900">
    <property type="entry name" value="PERIOSTIN-RELATED"/>
    <property type="match status" value="1"/>
</dbReference>
<dbReference type="InterPro" id="IPR000782">
    <property type="entry name" value="FAS1_domain"/>
</dbReference>
<keyword evidence="4" id="KW-1185">Reference proteome</keyword>
<accession>A0ABX7XC74</accession>
<evidence type="ECO:0000313" key="4">
    <source>
        <dbReference type="Proteomes" id="UP000672011"/>
    </source>
</evidence>
<dbReference type="Pfam" id="PF02469">
    <property type="entry name" value="Fasciclin"/>
    <property type="match status" value="2"/>
</dbReference>
<name>A0ABX7XC74_9FLAO</name>
<dbReference type="RefSeq" id="WP_230476159.1">
    <property type="nucleotide sequence ID" value="NZ_CP072842.1"/>
</dbReference>
<keyword evidence="1" id="KW-0732">Signal</keyword>
<protein>
    <submittedName>
        <fullName evidence="3">Fasciclin domain-containing protein</fullName>
    </submittedName>
</protein>
<dbReference type="SMART" id="SM00554">
    <property type="entry name" value="FAS1"/>
    <property type="match status" value="2"/>
</dbReference>
<dbReference type="SUPFAM" id="SSF82153">
    <property type="entry name" value="FAS1 domain"/>
    <property type="match status" value="2"/>
</dbReference>
<organism evidence="3 4">
    <name type="scientific">Faecalibacter bovis</name>
    <dbReference type="NCBI Taxonomy" id="2898187"/>
    <lineage>
        <taxon>Bacteria</taxon>
        <taxon>Pseudomonadati</taxon>
        <taxon>Bacteroidota</taxon>
        <taxon>Flavobacteriia</taxon>
        <taxon>Flavobacteriales</taxon>
        <taxon>Weeksellaceae</taxon>
        <taxon>Faecalibacter</taxon>
    </lineage>
</organism>
<feature type="signal peptide" evidence="1">
    <location>
        <begin position="1"/>
        <end position="20"/>
    </location>
</feature>
<feature type="domain" description="FAS1" evidence="2">
    <location>
        <begin position="40"/>
        <end position="172"/>
    </location>
</feature>
<reference evidence="4" key="2">
    <citation type="submission" date="2021-04" db="EMBL/GenBank/DDBJ databases">
        <title>Taxonomy of Flavobacteriaceae bacterium ZY171143.</title>
        <authorList>
            <person name="Li F."/>
        </authorList>
    </citation>
    <scope>NUCLEOTIDE SEQUENCE [LARGE SCALE GENOMIC DNA]</scope>
    <source>
        <strain evidence="4">ZY171143</strain>
    </source>
</reference>
<dbReference type="PANTHER" id="PTHR10900:SF77">
    <property type="entry name" value="FI19380P1"/>
    <property type="match status" value="1"/>
</dbReference>
<proteinExistence type="predicted"/>
<dbReference type="PROSITE" id="PS51257">
    <property type="entry name" value="PROKAR_LIPOPROTEIN"/>
    <property type="match status" value="1"/>
</dbReference>
<dbReference type="PROSITE" id="PS50213">
    <property type="entry name" value="FAS1"/>
    <property type="match status" value="2"/>
</dbReference>
<dbReference type="InterPro" id="IPR050904">
    <property type="entry name" value="Adhesion/Biosynth-related"/>
</dbReference>
<evidence type="ECO:0000256" key="1">
    <source>
        <dbReference type="SAM" id="SignalP"/>
    </source>
</evidence>
<sequence>MKLKSMVKSMTKVGLGLVMAGSVLVSCNDDDDNQGIAPNDQTIAGIVTSNSSFSTLSQAVTKAGLGATLSGNGEFTVFAPNNAAFEASGITSATLATLTTDQTKDILLYHTLASKVASSAVPAGPNAKVTTAQGDPIYVTKDARGVFVNGWKVNQADIMASNGIIHSIERVLLPAPGNLVETAQGNENLTYLVAAVVRASQGNTNVANVLASTEGLTVFAPTNQAFINAGFPTIASIQAADPDVLTSILTYHVVGARAFSSDLTNNQALNTVQGGTLLVNIGNQVTIKGRTNSTASTVIAPNVLATNGVVHVIDQVLLP</sequence>